<comment type="caution">
    <text evidence="3">The sequence shown here is derived from an EMBL/GenBank/DDBJ whole genome shotgun (WGS) entry which is preliminary data.</text>
</comment>
<dbReference type="GO" id="GO:0016491">
    <property type="term" value="F:oxidoreductase activity"/>
    <property type="evidence" value="ECO:0007669"/>
    <property type="project" value="UniProtKB-KW"/>
</dbReference>
<dbReference type="EMBL" id="JBHSBH010000004">
    <property type="protein sequence ID" value="MFC3995665.1"/>
    <property type="molecule type" value="Genomic_DNA"/>
</dbReference>
<dbReference type="PANTHER" id="PTHR43244:SF1">
    <property type="entry name" value="5,10-METHYLENETETRAHYDROMETHANOPTERIN REDUCTASE"/>
    <property type="match status" value="1"/>
</dbReference>
<dbReference type="CDD" id="cd01097">
    <property type="entry name" value="Tetrahydromethanopterin_reductase"/>
    <property type="match status" value="1"/>
</dbReference>
<dbReference type="InterPro" id="IPR011251">
    <property type="entry name" value="Luciferase-like_dom"/>
</dbReference>
<reference evidence="4" key="1">
    <citation type="journal article" date="2019" name="Int. J. Syst. Evol. Microbiol.">
        <title>The Global Catalogue of Microorganisms (GCM) 10K type strain sequencing project: providing services to taxonomists for standard genome sequencing and annotation.</title>
        <authorList>
            <consortium name="The Broad Institute Genomics Platform"/>
            <consortium name="The Broad Institute Genome Sequencing Center for Infectious Disease"/>
            <person name="Wu L."/>
            <person name="Ma J."/>
        </authorList>
    </citation>
    <scope>NUCLEOTIDE SEQUENCE [LARGE SCALE GENOMIC DNA]</scope>
    <source>
        <strain evidence="4">TBRC 1826</strain>
    </source>
</reference>
<evidence type="ECO:0000256" key="1">
    <source>
        <dbReference type="ARBA" id="ARBA00023002"/>
    </source>
</evidence>
<dbReference type="NCBIfam" id="TIGR03564">
    <property type="entry name" value="F420_MSMEG_4879"/>
    <property type="match status" value="1"/>
</dbReference>
<proteinExistence type="predicted"/>
<gene>
    <name evidence="3" type="ORF">ACFOVU_07055</name>
</gene>
<dbReference type="InterPro" id="IPR036661">
    <property type="entry name" value="Luciferase-like_sf"/>
</dbReference>
<dbReference type="InterPro" id="IPR019910">
    <property type="entry name" value="Lucif-like_OxRdtase_MSMEG_4879"/>
</dbReference>
<feature type="domain" description="Luciferase-like" evidence="2">
    <location>
        <begin position="10"/>
        <end position="275"/>
    </location>
</feature>
<name>A0ABV8FHN1_9ACTN</name>
<dbReference type="Gene3D" id="3.20.20.30">
    <property type="entry name" value="Luciferase-like domain"/>
    <property type="match status" value="1"/>
</dbReference>
<dbReference type="RefSeq" id="WP_378530968.1">
    <property type="nucleotide sequence ID" value="NZ_JBHSBH010000004.1"/>
</dbReference>
<organism evidence="3 4">
    <name type="scientific">Nocardiopsis sediminis</name>
    <dbReference type="NCBI Taxonomy" id="1778267"/>
    <lineage>
        <taxon>Bacteria</taxon>
        <taxon>Bacillati</taxon>
        <taxon>Actinomycetota</taxon>
        <taxon>Actinomycetes</taxon>
        <taxon>Streptosporangiales</taxon>
        <taxon>Nocardiopsidaceae</taxon>
        <taxon>Nocardiopsis</taxon>
    </lineage>
</organism>
<dbReference type="SUPFAM" id="SSF51679">
    <property type="entry name" value="Bacterial luciferase-like"/>
    <property type="match status" value="1"/>
</dbReference>
<dbReference type="Pfam" id="PF00296">
    <property type="entry name" value="Bac_luciferase"/>
    <property type="match status" value="1"/>
</dbReference>
<evidence type="ECO:0000313" key="4">
    <source>
        <dbReference type="Proteomes" id="UP001595847"/>
    </source>
</evidence>
<keyword evidence="1 3" id="KW-0560">Oxidoreductase</keyword>
<dbReference type="EC" id="1.-.-.-" evidence="3"/>
<accession>A0ABV8FHN1</accession>
<dbReference type="Proteomes" id="UP001595847">
    <property type="component" value="Unassembled WGS sequence"/>
</dbReference>
<evidence type="ECO:0000259" key="2">
    <source>
        <dbReference type="Pfam" id="PF00296"/>
    </source>
</evidence>
<keyword evidence="4" id="KW-1185">Reference proteome</keyword>
<dbReference type="InterPro" id="IPR050564">
    <property type="entry name" value="F420-G6PD/mer"/>
</dbReference>
<sequence length="300" mass="31227">MRMALCLQNHGTALDEAVERIRAAAGSGYSTVWMGETGGWDPLTLLAVAGREVDGVALGTAVVRTLPRHPLALAAQALTAQAATGGRLILGIGPSHRPLIEDAYGLSYAAPARNLREYLTALRPLLRGEEASQHGEHWTVAGRVDTPGTPAPPVLISALGPRMLRLAGELADGTLTVWAGPATIGGVIAPELHRAAEAAGRPGPEVVAAVPVCVTADPDGVREWTSARFGGIREKASYRALLDQEGASSAGDTVVAGDEEQVARELRRFADAGATEVQAITVGTAEDQARTEELLPRLAP</sequence>
<protein>
    <submittedName>
        <fullName evidence="3">TIGR03564 family F420-dependent LLM class oxidoreductase</fullName>
        <ecNumber evidence="3">1.-.-.-</ecNumber>
    </submittedName>
</protein>
<dbReference type="PANTHER" id="PTHR43244">
    <property type="match status" value="1"/>
</dbReference>
<evidence type="ECO:0000313" key="3">
    <source>
        <dbReference type="EMBL" id="MFC3995665.1"/>
    </source>
</evidence>